<evidence type="ECO:0000313" key="1">
    <source>
        <dbReference type="EMBL" id="KAI6081134.1"/>
    </source>
</evidence>
<evidence type="ECO:0000313" key="2">
    <source>
        <dbReference type="Proteomes" id="UP001497680"/>
    </source>
</evidence>
<accession>A0ACC0CL71</accession>
<comment type="caution">
    <text evidence="1">The sequence shown here is derived from an EMBL/GenBank/DDBJ whole genome shotgun (WGS) entry which is preliminary data.</text>
</comment>
<dbReference type="EMBL" id="MU394406">
    <property type="protein sequence ID" value="KAI6081134.1"/>
    <property type="molecule type" value="Genomic_DNA"/>
</dbReference>
<name>A0ACC0CL71_9PEZI</name>
<protein>
    <submittedName>
        <fullName evidence="1">Uncharacterized protein</fullName>
    </submittedName>
</protein>
<gene>
    <name evidence="1" type="ORF">F4821DRAFT_249971</name>
</gene>
<keyword evidence="2" id="KW-1185">Reference proteome</keyword>
<organism evidence="1 2">
    <name type="scientific">Hypoxylon rubiginosum</name>
    <dbReference type="NCBI Taxonomy" id="110542"/>
    <lineage>
        <taxon>Eukaryota</taxon>
        <taxon>Fungi</taxon>
        <taxon>Dikarya</taxon>
        <taxon>Ascomycota</taxon>
        <taxon>Pezizomycotina</taxon>
        <taxon>Sordariomycetes</taxon>
        <taxon>Xylariomycetidae</taxon>
        <taxon>Xylariales</taxon>
        <taxon>Hypoxylaceae</taxon>
        <taxon>Hypoxylon</taxon>
    </lineage>
</organism>
<reference evidence="1 2" key="1">
    <citation type="journal article" date="2022" name="New Phytol.">
        <title>Ecological generalism drives hyperdiversity of secondary metabolite gene clusters in xylarialean endophytes.</title>
        <authorList>
            <person name="Franco M.E.E."/>
            <person name="Wisecaver J.H."/>
            <person name="Arnold A.E."/>
            <person name="Ju Y.M."/>
            <person name="Slot J.C."/>
            <person name="Ahrendt S."/>
            <person name="Moore L.P."/>
            <person name="Eastman K.E."/>
            <person name="Scott K."/>
            <person name="Konkel Z."/>
            <person name="Mondo S.J."/>
            <person name="Kuo A."/>
            <person name="Hayes R.D."/>
            <person name="Haridas S."/>
            <person name="Andreopoulos B."/>
            <person name="Riley R."/>
            <person name="LaButti K."/>
            <person name="Pangilinan J."/>
            <person name="Lipzen A."/>
            <person name="Amirebrahimi M."/>
            <person name="Yan J."/>
            <person name="Adam C."/>
            <person name="Keymanesh K."/>
            <person name="Ng V."/>
            <person name="Louie K."/>
            <person name="Northen T."/>
            <person name="Drula E."/>
            <person name="Henrissat B."/>
            <person name="Hsieh H.M."/>
            <person name="Youens-Clark K."/>
            <person name="Lutzoni F."/>
            <person name="Miadlikowska J."/>
            <person name="Eastwood D.C."/>
            <person name="Hamelin R.C."/>
            <person name="Grigoriev I.V."/>
            <person name="U'Ren J.M."/>
        </authorList>
    </citation>
    <scope>NUCLEOTIDE SEQUENCE [LARGE SCALE GENOMIC DNA]</scope>
    <source>
        <strain evidence="1 2">ER1909</strain>
    </source>
</reference>
<sequence length="288" mass="33196">MSVAEDLFWLVIAALILDSIGLGLRCWVRIKLLRFFGYDDVVLCLSFIGYILFAAFTFVALHYGYGVMPVKPWHDSKKAIEFFFLSQLAYVFTSAVVKTGVALVLFRINVEKSIRYILIVSMTVVLIVILVFFFLLVFQCRPMSLNWGVGEGSCFEYSTVRKTGIALSVTDITSNWLYSFLPIAMLYKVQMRGHLKLWAIFILGIGFVSSIATVVRFKYILKINNRHETLQKFNEIENSLLVILWCHVEIFLAILPSSLVALRPLLRYANEIIHRQHRNRTHRPSERL</sequence>
<proteinExistence type="predicted"/>
<dbReference type="Proteomes" id="UP001497680">
    <property type="component" value="Unassembled WGS sequence"/>
</dbReference>